<dbReference type="GO" id="GO:0016853">
    <property type="term" value="F:isomerase activity"/>
    <property type="evidence" value="ECO:0007669"/>
    <property type="project" value="UniProtKB-KW"/>
</dbReference>
<feature type="active site" evidence="3">
    <location>
        <position position="50"/>
    </location>
</feature>
<reference evidence="4 5" key="1">
    <citation type="submission" date="2019-02" db="EMBL/GenBank/DDBJ databases">
        <title>Deep-cultivation of Planctomycetes and their phenomic and genomic characterization uncovers novel biology.</title>
        <authorList>
            <person name="Wiegand S."/>
            <person name="Jogler M."/>
            <person name="Boedeker C."/>
            <person name="Pinto D."/>
            <person name="Vollmers J."/>
            <person name="Rivas-Marin E."/>
            <person name="Kohn T."/>
            <person name="Peeters S.H."/>
            <person name="Heuer A."/>
            <person name="Rast P."/>
            <person name="Oberbeckmann S."/>
            <person name="Bunk B."/>
            <person name="Jeske O."/>
            <person name="Meyerdierks A."/>
            <person name="Storesund J.E."/>
            <person name="Kallscheuer N."/>
            <person name="Luecker S."/>
            <person name="Lage O.M."/>
            <person name="Pohl T."/>
            <person name="Merkel B.J."/>
            <person name="Hornburger P."/>
            <person name="Mueller R.-W."/>
            <person name="Bruemmer F."/>
            <person name="Labrenz M."/>
            <person name="Spormann A.M."/>
            <person name="Op Den Camp H."/>
            <person name="Overmann J."/>
            <person name="Amann R."/>
            <person name="Jetten M.S.M."/>
            <person name="Mascher T."/>
            <person name="Medema M.H."/>
            <person name="Devos D.P."/>
            <person name="Kaster A.-K."/>
            <person name="Ovreas L."/>
            <person name="Rohde M."/>
            <person name="Galperin M.Y."/>
            <person name="Jogler C."/>
        </authorList>
    </citation>
    <scope>NUCLEOTIDE SEQUENCE [LARGE SCALE GENOMIC DNA]</scope>
    <source>
        <strain evidence="4 5">Poly59</strain>
    </source>
</reference>
<dbReference type="GO" id="GO:0005737">
    <property type="term" value="C:cytoplasm"/>
    <property type="evidence" value="ECO:0007669"/>
    <property type="project" value="TreeGrafter"/>
</dbReference>
<dbReference type="OrthoDB" id="9788221at2"/>
<dbReference type="Pfam" id="PF02567">
    <property type="entry name" value="PhzC-PhzF"/>
    <property type="match status" value="1"/>
</dbReference>
<dbReference type="EMBL" id="SJPX01000006">
    <property type="protein sequence ID" value="TWU46588.1"/>
    <property type="molecule type" value="Genomic_DNA"/>
</dbReference>
<dbReference type="PANTHER" id="PTHR13774:SF17">
    <property type="entry name" value="PHENAZINE BIOSYNTHESIS-LIKE DOMAIN-CONTAINING PROTEIN"/>
    <property type="match status" value="1"/>
</dbReference>
<dbReference type="NCBIfam" id="TIGR00654">
    <property type="entry name" value="PhzF_family"/>
    <property type="match status" value="1"/>
</dbReference>
<evidence type="ECO:0000256" key="3">
    <source>
        <dbReference type="PIRSR" id="PIRSR016184-1"/>
    </source>
</evidence>
<gene>
    <name evidence="4" type="primary">yddE</name>
    <name evidence="4" type="ORF">Poly59_55610</name>
</gene>
<dbReference type="PANTHER" id="PTHR13774">
    <property type="entry name" value="PHENAZINE BIOSYNTHESIS PROTEIN"/>
    <property type="match status" value="1"/>
</dbReference>
<evidence type="ECO:0000256" key="1">
    <source>
        <dbReference type="ARBA" id="ARBA00008270"/>
    </source>
</evidence>
<dbReference type="Proteomes" id="UP000317977">
    <property type="component" value="Unassembled WGS sequence"/>
</dbReference>
<keyword evidence="2 4" id="KW-0413">Isomerase</keyword>
<evidence type="ECO:0000256" key="2">
    <source>
        <dbReference type="ARBA" id="ARBA00023235"/>
    </source>
</evidence>
<keyword evidence="5" id="KW-1185">Reference proteome</keyword>
<dbReference type="Gene3D" id="3.10.310.10">
    <property type="entry name" value="Diaminopimelate Epimerase, Chain A, domain 1"/>
    <property type="match status" value="2"/>
</dbReference>
<protein>
    <submittedName>
        <fullName evidence="4">Putative isomerase YddE</fullName>
        <ecNumber evidence="4">5.1.-.-</ecNumber>
    </submittedName>
</protein>
<dbReference type="RefSeq" id="WP_146537096.1">
    <property type="nucleotide sequence ID" value="NZ_SJPX01000006.1"/>
</dbReference>
<dbReference type="EC" id="5.1.-.-" evidence="4"/>
<sequence length="275" mass="30007">MTTPQNVPIWQVDAFADRPFTGNPAAVCVLERYPDDEWLQNVAAEMNLSETSFLVPANEPNSFHLRWFTPATEVDLCGHATLAAAHTLLEQERVNPNEPIRFQTRSGELPCVCSGERITLNFPSTPASNDVDPALAKLLLSALAVESGEVLQTKFDLVVVCNDANTVESASPDFNKLARIETRGVMITAPSDRDGVEFVSRFFAPRCGINEDPVTGSAHCCLAPYWATKLQKTSLVGYQASRRGGTVHCEIAYDHVKLSGTAVTVMEGRLKIPST</sequence>
<proteinExistence type="inferred from homology"/>
<evidence type="ECO:0000313" key="5">
    <source>
        <dbReference type="Proteomes" id="UP000317977"/>
    </source>
</evidence>
<organism evidence="4 5">
    <name type="scientific">Rubripirellula reticaptiva</name>
    <dbReference type="NCBI Taxonomy" id="2528013"/>
    <lineage>
        <taxon>Bacteria</taxon>
        <taxon>Pseudomonadati</taxon>
        <taxon>Planctomycetota</taxon>
        <taxon>Planctomycetia</taxon>
        <taxon>Pirellulales</taxon>
        <taxon>Pirellulaceae</taxon>
        <taxon>Rubripirellula</taxon>
    </lineage>
</organism>
<name>A0A5C6ECH0_9BACT</name>
<accession>A0A5C6ECH0</accession>
<dbReference type="AlphaFoldDB" id="A0A5C6ECH0"/>
<comment type="caution">
    <text evidence="4">The sequence shown here is derived from an EMBL/GenBank/DDBJ whole genome shotgun (WGS) entry which is preliminary data.</text>
</comment>
<dbReference type="InterPro" id="IPR003719">
    <property type="entry name" value="Phenazine_PhzF-like"/>
</dbReference>
<comment type="similarity">
    <text evidence="1">Belongs to the PhzF family.</text>
</comment>
<evidence type="ECO:0000313" key="4">
    <source>
        <dbReference type="EMBL" id="TWU46588.1"/>
    </source>
</evidence>
<dbReference type="SUPFAM" id="SSF54506">
    <property type="entry name" value="Diaminopimelate epimerase-like"/>
    <property type="match status" value="1"/>
</dbReference>
<dbReference type="PIRSF" id="PIRSF016184">
    <property type="entry name" value="PhzC_PhzF"/>
    <property type="match status" value="1"/>
</dbReference>